<keyword evidence="2" id="KW-0564">Palmitate</keyword>
<dbReference type="GO" id="GO:0005886">
    <property type="term" value="C:plasma membrane"/>
    <property type="evidence" value="ECO:0007669"/>
    <property type="project" value="UniProtKB-SubCell"/>
</dbReference>
<dbReference type="EMBL" id="CP024847">
    <property type="protein sequence ID" value="AUR51802.1"/>
    <property type="molecule type" value="Genomic_DNA"/>
</dbReference>
<evidence type="ECO:0000256" key="1">
    <source>
        <dbReference type="ARBA" id="ARBA00007613"/>
    </source>
</evidence>
<dbReference type="Gene3D" id="2.20.200.10">
    <property type="entry name" value="Outer membrane efflux proteins (OEP)"/>
    <property type="match status" value="1"/>
</dbReference>
<proteinExistence type="inferred from homology"/>
<comment type="subcellular location">
    <subcellularLocation>
        <location evidence="2">Cell membrane</location>
        <topology evidence="2">Lipid-anchor</topology>
    </subcellularLocation>
</comment>
<keyword evidence="2" id="KW-0449">Lipoprotein</keyword>
<reference evidence="4" key="1">
    <citation type="submission" date="2017-11" db="EMBL/GenBank/DDBJ databases">
        <authorList>
            <person name="Chan K.G."/>
            <person name="Lee L.S."/>
        </authorList>
    </citation>
    <scope>NUCLEOTIDE SEQUENCE [LARGE SCALE GENOMIC DNA]</scope>
    <source>
        <strain evidence="4">DSM 100970</strain>
    </source>
</reference>
<keyword evidence="2" id="KW-1134">Transmembrane beta strand</keyword>
<dbReference type="PANTHER" id="PTHR30203">
    <property type="entry name" value="OUTER MEMBRANE CATION EFFLUX PROTEIN"/>
    <property type="match status" value="1"/>
</dbReference>
<dbReference type="Proteomes" id="UP000236655">
    <property type="component" value="Chromosome"/>
</dbReference>
<evidence type="ECO:0000313" key="3">
    <source>
        <dbReference type="EMBL" id="AUR51802.1"/>
    </source>
</evidence>
<organism evidence="3 4">
    <name type="scientific">Aquella oligotrophica</name>
    <dbReference type="NCBI Taxonomy" id="2067065"/>
    <lineage>
        <taxon>Bacteria</taxon>
        <taxon>Pseudomonadati</taxon>
        <taxon>Pseudomonadota</taxon>
        <taxon>Betaproteobacteria</taxon>
        <taxon>Neisseriales</taxon>
        <taxon>Neisseriaceae</taxon>
        <taxon>Aquella</taxon>
    </lineage>
</organism>
<dbReference type="RefSeq" id="WP_102951099.1">
    <property type="nucleotide sequence ID" value="NZ_CP024847.1"/>
</dbReference>
<comment type="similarity">
    <text evidence="1 2">Belongs to the outer membrane factor (OMF) (TC 1.B.17) family.</text>
</comment>
<sequence length="490" mass="52727">MTKISVISLTTLAMVLGGCGIFSPEYHQPKIDTPVSTKNGTMIESSNIDFSQLEWWKKLNDPVLNQLIVLAFANNAQIQVAQGNIMKAEASLKAAQYAWIPTLSALGGGFAGNTWASSLTPQGALAASPAAQSGNIANMNFSGLYGGFVPSYSFNVFANINQAKLAKASLDMQKALYNATRLTIIGQVSGGYFTLLAQKKQLALQEQMIADLMELRRLEMIQVNNGAADLGNITSYDQEISSNQAKLPKIKNSISQTENALRVLINENPGIIVTNGSIDKLVTDNLIPANIPSSVLKNRPDVIQAEDSLKMANANVGLANSQFFPTISLTGFAGGASEALSNLFNLGTGFWMGSALVSMPVINASTYERVNVEKGGYYAGYYSYMQTVKSAFQNVDNSLTNKENMDKIYAETLKSYKAANDNYKINQIQFKAGNSALNNVIKSKLNLDNASLGLLQAKSQQLDALVQVYQALAVGYAAESELSKPKVLAD</sequence>
<evidence type="ECO:0000313" key="4">
    <source>
        <dbReference type="Proteomes" id="UP000236655"/>
    </source>
</evidence>
<dbReference type="InterPro" id="IPR003423">
    <property type="entry name" value="OMP_efflux"/>
</dbReference>
<dbReference type="PROSITE" id="PS51257">
    <property type="entry name" value="PROKAR_LIPOPROTEIN"/>
    <property type="match status" value="1"/>
</dbReference>
<dbReference type="SUPFAM" id="SSF56954">
    <property type="entry name" value="Outer membrane efflux proteins (OEP)"/>
    <property type="match status" value="1"/>
</dbReference>
<dbReference type="NCBIfam" id="TIGR01845">
    <property type="entry name" value="outer_NodT"/>
    <property type="match status" value="1"/>
</dbReference>
<keyword evidence="4" id="KW-1185">Reference proteome</keyword>
<keyword evidence="2" id="KW-0472">Membrane</keyword>
<dbReference type="OrthoDB" id="9770517at2"/>
<dbReference type="Pfam" id="PF02321">
    <property type="entry name" value="OEP"/>
    <property type="match status" value="2"/>
</dbReference>
<dbReference type="KEGG" id="nba:CUN60_05665"/>
<protein>
    <submittedName>
        <fullName evidence="3">Transporter</fullName>
    </submittedName>
</protein>
<evidence type="ECO:0000256" key="2">
    <source>
        <dbReference type="RuleBase" id="RU362097"/>
    </source>
</evidence>
<accession>A0A2I7N5T5</accession>
<keyword evidence="2" id="KW-0812">Transmembrane</keyword>
<name>A0A2I7N5T5_9NEIS</name>
<dbReference type="PANTHER" id="PTHR30203:SF33">
    <property type="entry name" value="BLR4455 PROTEIN"/>
    <property type="match status" value="1"/>
</dbReference>
<dbReference type="InterPro" id="IPR010131">
    <property type="entry name" value="MdtP/NodT-like"/>
</dbReference>
<gene>
    <name evidence="3" type="ORF">CUN60_05665</name>
</gene>
<dbReference type="AlphaFoldDB" id="A0A2I7N5T5"/>
<dbReference type="Gene3D" id="1.20.1600.10">
    <property type="entry name" value="Outer membrane efflux proteins (OEP)"/>
    <property type="match status" value="1"/>
</dbReference>
<dbReference type="GO" id="GO:0015562">
    <property type="term" value="F:efflux transmembrane transporter activity"/>
    <property type="evidence" value="ECO:0007669"/>
    <property type="project" value="InterPro"/>
</dbReference>